<comment type="caution">
    <text evidence="1">The sequence shown here is derived from an EMBL/GenBank/DDBJ whole genome shotgun (WGS) entry which is preliminary data.</text>
</comment>
<dbReference type="SUPFAM" id="SSF81901">
    <property type="entry name" value="HCP-like"/>
    <property type="match status" value="1"/>
</dbReference>
<dbReference type="InterPro" id="IPR011990">
    <property type="entry name" value="TPR-like_helical_dom_sf"/>
</dbReference>
<name>A0A0J6GHM2_PSEDM</name>
<sequence length="148" mass="16570">MLWRFKARLSYWLARKLFHRPWCVRQPRIWRWMEGQFARMANLGDTRAQSFYGHILAFRGQGLGAKEEGVRLLRLAALSGDGKAAYQVGVFCLAGTLSKNPDAAEAARWWTMAVKAGHPLAANKLSALYLQGGPGLQADPALARHYQS</sequence>
<dbReference type="InterPro" id="IPR006597">
    <property type="entry name" value="Sel1-like"/>
</dbReference>
<evidence type="ECO:0000313" key="2">
    <source>
        <dbReference type="Proteomes" id="UP000183613"/>
    </source>
</evidence>
<dbReference type="RefSeq" id="WP_048358628.1">
    <property type="nucleotide sequence ID" value="NZ_FNUD01000002.1"/>
</dbReference>
<dbReference type="Gene3D" id="1.25.40.10">
    <property type="entry name" value="Tetratricopeptide repeat domain"/>
    <property type="match status" value="1"/>
</dbReference>
<dbReference type="Pfam" id="PF08238">
    <property type="entry name" value="Sel1"/>
    <property type="match status" value="3"/>
</dbReference>
<dbReference type="PATRIC" id="fig|882211.3.peg.744"/>
<organism evidence="1 2">
    <name type="scientific">Pseudomonas deceptionensis</name>
    <dbReference type="NCBI Taxonomy" id="882211"/>
    <lineage>
        <taxon>Bacteria</taxon>
        <taxon>Pseudomonadati</taxon>
        <taxon>Pseudomonadota</taxon>
        <taxon>Gammaproteobacteria</taxon>
        <taxon>Pseudomonadales</taxon>
        <taxon>Pseudomonadaceae</taxon>
        <taxon>Pseudomonas</taxon>
    </lineage>
</organism>
<dbReference type="Proteomes" id="UP000183613">
    <property type="component" value="Unassembled WGS sequence"/>
</dbReference>
<gene>
    <name evidence="1" type="ORF">SAMN04489800_2311</name>
</gene>
<reference evidence="1" key="1">
    <citation type="submission" date="2016-10" db="EMBL/GenBank/DDBJ databases">
        <authorList>
            <person name="Varghese N."/>
            <person name="Submissions S."/>
        </authorList>
    </citation>
    <scope>NUCLEOTIDE SEQUENCE [LARGE SCALE GENOMIC DNA]</scope>
    <source>
        <strain evidence="1">LMG 25555</strain>
    </source>
</reference>
<evidence type="ECO:0000313" key="1">
    <source>
        <dbReference type="EMBL" id="SEE82059.1"/>
    </source>
</evidence>
<accession>A0A0J6GHM2</accession>
<keyword evidence="2" id="KW-1185">Reference proteome</keyword>
<protein>
    <submittedName>
        <fullName evidence="1">Sel1 repeat-containing protein</fullName>
    </submittedName>
</protein>
<dbReference type="EMBL" id="FNUD01000002">
    <property type="protein sequence ID" value="SEE82059.1"/>
    <property type="molecule type" value="Genomic_DNA"/>
</dbReference>
<dbReference type="AlphaFoldDB" id="A0A0J6GHM2"/>
<dbReference type="OrthoDB" id="7024154at2"/>
<proteinExistence type="predicted"/>